<feature type="transmembrane region" description="Helical" evidence="8">
    <location>
        <begin position="332"/>
        <end position="351"/>
    </location>
</feature>
<evidence type="ECO:0000313" key="9">
    <source>
        <dbReference type="EMBL" id="SEA71772.1"/>
    </source>
</evidence>
<feature type="transmembrane region" description="Helical" evidence="8">
    <location>
        <begin position="227"/>
        <end position="247"/>
    </location>
</feature>
<comment type="subcellular location">
    <subcellularLocation>
        <location evidence="1">Cell membrane</location>
        <topology evidence="1">Multi-pass membrane protein</topology>
    </subcellularLocation>
</comment>
<reference evidence="9 10" key="1">
    <citation type="submission" date="2016-10" db="EMBL/GenBank/DDBJ databases">
        <authorList>
            <person name="de Groot N.N."/>
        </authorList>
    </citation>
    <scope>NUCLEOTIDE SEQUENCE [LARGE SCALE GENOMIC DNA]</scope>
    <source>
        <strain evidence="9 10">SR12</strain>
    </source>
</reference>
<evidence type="ECO:0000256" key="2">
    <source>
        <dbReference type="ARBA" id="ARBA00022475"/>
    </source>
</evidence>
<feature type="transmembrane region" description="Helical" evidence="8">
    <location>
        <begin position="12"/>
        <end position="34"/>
    </location>
</feature>
<keyword evidence="5 8" id="KW-0812">Transmembrane</keyword>
<dbReference type="OrthoDB" id="6052932at2"/>
<dbReference type="STRING" id="81409.SAMN04515656_1249"/>
<evidence type="ECO:0000256" key="4">
    <source>
        <dbReference type="ARBA" id="ARBA00022679"/>
    </source>
</evidence>
<gene>
    <name evidence="9" type="ORF">SAMN04515656_1249</name>
</gene>
<evidence type="ECO:0000256" key="3">
    <source>
        <dbReference type="ARBA" id="ARBA00022676"/>
    </source>
</evidence>
<name>A0A1H4DHP8_9FIRM</name>
<keyword evidence="10" id="KW-1185">Reference proteome</keyword>
<dbReference type="PANTHER" id="PTHR33908:SF11">
    <property type="entry name" value="MEMBRANE PROTEIN"/>
    <property type="match status" value="1"/>
</dbReference>
<keyword evidence="3" id="KW-0328">Glycosyltransferase</keyword>
<dbReference type="InterPro" id="IPR050297">
    <property type="entry name" value="LipidA_mod_glycosyltrf_83"/>
</dbReference>
<organism evidence="9 10">
    <name type="scientific">Eubacterium aggregans</name>
    <dbReference type="NCBI Taxonomy" id="81409"/>
    <lineage>
        <taxon>Bacteria</taxon>
        <taxon>Bacillati</taxon>
        <taxon>Bacillota</taxon>
        <taxon>Clostridia</taxon>
        <taxon>Eubacteriales</taxon>
        <taxon>Eubacteriaceae</taxon>
        <taxon>Eubacterium</taxon>
    </lineage>
</organism>
<feature type="transmembrane region" description="Helical" evidence="8">
    <location>
        <begin position="435"/>
        <end position="457"/>
    </location>
</feature>
<evidence type="ECO:0000313" key="10">
    <source>
        <dbReference type="Proteomes" id="UP000199394"/>
    </source>
</evidence>
<feature type="transmembrane region" description="Helical" evidence="8">
    <location>
        <begin position="363"/>
        <end position="383"/>
    </location>
</feature>
<proteinExistence type="predicted"/>
<dbReference type="GO" id="GO:0016763">
    <property type="term" value="F:pentosyltransferase activity"/>
    <property type="evidence" value="ECO:0007669"/>
    <property type="project" value="TreeGrafter"/>
</dbReference>
<feature type="transmembrane region" description="Helical" evidence="8">
    <location>
        <begin position="185"/>
        <end position="212"/>
    </location>
</feature>
<dbReference type="GO" id="GO:0005886">
    <property type="term" value="C:plasma membrane"/>
    <property type="evidence" value="ECO:0007669"/>
    <property type="project" value="UniProtKB-SubCell"/>
</dbReference>
<keyword evidence="7 8" id="KW-0472">Membrane</keyword>
<keyword evidence="4 9" id="KW-0808">Transferase</keyword>
<keyword evidence="6 8" id="KW-1133">Transmembrane helix</keyword>
<accession>A0A1H4DHP8</accession>
<protein>
    <submittedName>
        <fullName evidence="9">4-amino-4-deoxy-L-arabinose transferase</fullName>
    </submittedName>
</protein>
<evidence type="ECO:0000256" key="6">
    <source>
        <dbReference type="ARBA" id="ARBA00022989"/>
    </source>
</evidence>
<dbReference type="GO" id="GO:0009103">
    <property type="term" value="P:lipopolysaccharide biosynthetic process"/>
    <property type="evidence" value="ECO:0007669"/>
    <property type="project" value="UniProtKB-ARBA"/>
</dbReference>
<dbReference type="RefSeq" id="WP_090308950.1">
    <property type="nucleotide sequence ID" value="NZ_FNRK01000024.1"/>
</dbReference>
<feature type="transmembrane region" description="Helical" evidence="8">
    <location>
        <begin position="395"/>
        <end position="414"/>
    </location>
</feature>
<dbReference type="Proteomes" id="UP000199394">
    <property type="component" value="Unassembled WGS sequence"/>
</dbReference>
<evidence type="ECO:0000256" key="8">
    <source>
        <dbReference type="SAM" id="Phobius"/>
    </source>
</evidence>
<feature type="transmembrane region" description="Helical" evidence="8">
    <location>
        <begin position="157"/>
        <end position="173"/>
    </location>
</feature>
<feature type="transmembrane region" description="Helical" evidence="8">
    <location>
        <begin position="101"/>
        <end position="122"/>
    </location>
</feature>
<keyword evidence="2" id="KW-1003">Cell membrane</keyword>
<dbReference type="AlphaFoldDB" id="A0A1H4DHP8"/>
<evidence type="ECO:0000256" key="1">
    <source>
        <dbReference type="ARBA" id="ARBA00004651"/>
    </source>
</evidence>
<evidence type="ECO:0000256" key="7">
    <source>
        <dbReference type="ARBA" id="ARBA00023136"/>
    </source>
</evidence>
<dbReference type="PANTHER" id="PTHR33908">
    <property type="entry name" value="MANNOSYLTRANSFERASE YKCB-RELATED"/>
    <property type="match status" value="1"/>
</dbReference>
<sequence>MTQITRFCKNYSLEILFILFIFTIYMCWAILIPYNQAPDEQMRYLIPKFIFKHGTLPLGDNPEIVNRTWGQSYAYQPILAYQIAAVGMKIGAFFGMPENSLYLSARVCNVLFGTGTAILALAIGCRAFPGKYKFLFPVLLCLWPEVIFINAYVNNDALAFFSATLIFYAWILGHQREWDLKSCIVLALGLSLCFLSYYNAYGFIFCSAFLYAAEYYLNRKRWSLKRFLGYGLMIVGICAVLAGWWFVRSAILYDGDFLGLAASNALAEKLAQPAFKPSTHMTPQNQGYSLLQMLIGPITLGGHLSRGWLFNSVISIIGVFGNASIAMSIVSYLLMGGMVLGGLICAFFCWWFTKRKVMVSYDWIWGIALFLAILIPVSIGIYYSYTSDYQPQGRYIITLLIPLLYLITWGYIWFQEWINEKSMFLRKHCQVPVQEGLMGMVSCVSFVALCGTLFNYYHG</sequence>
<evidence type="ECO:0000256" key="5">
    <source>
        <dbReference type="ARBA" id="ARBA00022692"/>
    </source>
</evidence>
<dbReference type="EMBL" id="FNRK01000024">
    <property type="protein sequence ID" value="SEA71772.1"/>
    <property type="molecule type" value="Genomic_DNA"/>
</dbReference>
<feature type="transmembrane region" description="Helical" evidence="8">
    <location>
        <begin position="134"/>
        <end position="151"/>
    </location>
</feature>